<dbReference type="EMBL" id="JANAWD010000333">
    <property type="protein sequence ID" value="KAJ3481217.1"/>
    <property type="molecule type" value="Genomic_DNA"/>
</dbReference>
<proteinExistence type="predicted"/>
<gene>
    <name evidence="1" type="ORF">NLI96_g7813</name>
</gene>
<dbReference type="SUPFAM" id="SSF52540">
    <property type="entry name" value="P-loop containing nucleoside triphosphate hydrolases"/>
    <property type="match status" value="1"/>
</dbReference>
<organism evidence="1 2">
    <name type="scientific">Meripilus lineatus</name>
    <dbReference type="NCBI Taxonomy" id="2056292"/>
    <lineage>
        <taxon>Eukaryota</taxon>
        <taxon>Fungi</taxon>
        <taxon>Dikarya</taxon>
        <taxon>Basidiomycota</taxon>
        <taxon>Agaricomycotina</taxon>
        <taxon>Agaricomycetes</taxon>
        <taxon>Polyporales</taxon>
        <taxon>Meripilaceae</taxon>
        <taxon>Meripilus</taxon>
    </lineage>
</organism>
<comment type="caution">
    <text evidence="1">The sequence shown here is derived from an EMBL/GenBank/DDBJ whole genome shotgun (WGS) entry which is preliminary data.</text>
</comment>
<name>A0AAD5YCL4_9APHY</name>
<evidence type="ECO:0000313" key="1">
    <source>
        <dbReference type="EMBL" id="KAJ3481217.1"/>
    </source>
</evidence>
<evidence type="ECO:0000313" key="2">
    <source>
        <dbReference type="Proteomes" id="UP001212997"/>
    </source>
</evidence>
<evidence type="ECO:0008006" key="3">
    <source>
        <dbReference type="Google" id="ProtNLM"/>
    </source>
</evidence>
<accession>A0AAD5YCL4</accession>
<reference evidence="1" key="1">
    <citation type="submission" date="2022-07" db="EMBL/GenBank/DDBJ databases">
        <title>Genome Sequence of Physisporinus lineatus.</title>
        <authorList>
            <person name="Buettner E."/>
        </authorList>
    </citation>
    <scope>NUCLEOTIDE SEQUENCE</scope>
    <source>
        <strain evidence="1">VT162</strain>
    </source>
</reference>
<keyword evidence="2" id="KW-1185">Reference proteome</keyword>
<dbReference type="Proteomes" id="UP001212997">
    <property type="component" value="Unassembled WGS sequence"/>
</dbReference>
<protein>
    <recommendedName>
        <fullName evidence="3">G domain-containing protein</fullName>
    </recommendedName>
</protein>
<dbReference type="AlphaFoldDB" id="A0AAD5YCL4"/>
<dbReference type="InterPro" id="IPR027417">
    <property type="entry name" value="P-loop_NTPase"/>
</dbReference>
<dbReference type="Gene3D" id="3.40.50.300">
    <property type="entry name" value="P-loop containing nucleotide triphosphate hydrolases"/>
    <property type="match status" value="1"/>
</dbReference>
<sequence>MATSTSETPISSIPFTRDKVLLDASEIRELCPQFRILVIGKANAGKTTLLRKVCLASADVEPTIRDKEGNVIDLDGANEIPLMRKLWRRLQKKSHGASPEPTSEVIPLPIPEPTVDLIPSLDRLPQIRKDILKPSNLRGNHDIEYEITFPGSNFVFHDSEGFEAGGASEVERVKTFIRERGGNSDLKNQLHAIWICIPMDDERPVSEHSAELNFFDLGTGKIPVVAVFTKFDSMIMKCWNELDDTRFIEGSQAEAKQKAVEIFEKEYLPRVQNRNYPPKTYLLLQDMQKEDNRCPELAEKTAEALDNEALKGLFISTQMNNLDLCIKYGVKPGKKTMLKIQ</sequence>